<accession>A0A0D7AVP4</accession>
<organism evidence="2 3">
    <name type="scientific">Cylindrobasidium torrendii FP15055 ss-10</name>
    <dbReference type="NCBI Taxonomy" id="1314674"/>
    <lineage>
        <taxon>Eukaryota</taxon>
        <taxon>Fungi</taxon>
        <taxon>Dikarya</taxon>
        <taxon>Basidiomycota</taxon>
        <taxon>Agaricomycotina</taxon>
        <taxon>Agaricomycetes</taxon>
        <taxon>Agaricomycetidae</taxon>
        <taxon>Agaricales</taxon>
        <taxon>Marasmiineae</taxon>
        <taxon>Physalacriaceae</taxon>
        <taxon>Cylindrobasidium</taxon>
    </lineage>
</organism>
<feature type="compositionally biased region" description="Polar residues" evidence="1">
    <location>
        <begin position="458"/>
        <end position="471"/>
    </location>
</feature>
<feature type="compositionally biased region" description="Basic and acidic residues" evidence="1">
    <location>
        <begin position="586"/>
        <end position="595"/>
    </location>
</feature>
<evidence type="ECO:0000256" key="1">
    <source>
        <dbReference type="SAM" id="MobiDB-lite"/>
    </source>
</evidence>
<feature type="compositionally biased region" description="Polar residues" evidence="1">
    <location>
        <begin position="64"/>
        <end position="76"/>
    </location>
</feature>
<feature type="compositionally biased region" description="Basic and acidic residues" evidence="1">
    <location>
        <begin position="329"/>
        <end position="338"/>
    </location>
</feature>
<dbReference type="PRINTS" id="PR00929">
    <property type="entry name" value="ATHOOK"/>
</dbReference>
<gene>
    <name evidence="2" type="ORF">CYLTODRAFT_189370</name>
</gene>
<evidence type="ECO:0000313" key="3">
    <source>
        <dbReference type="Proteomes" id="UP000054007"/>
    </source>
</evidence>
<reference evidence="2 3" key="1">
    <citation type="journal article" date="2015" name="Fungal Genet. Biol.">
        <title>Evolution of novel wood decay mechanisms in Agaricales revealed by the genome sequences of Fistulina hepatica and Cylindrobasidium torrendii.</title>
        <authorList>
            <person name="Floudas D."/>
            <person name="Held B.W."/>
            <person name="Riley R."/>
            <person name="Nagy L.G."/>
            <person name="Koehler G."/>
            <person name="Ransdell A.S."/>
            <person name="Younus H."/>
            <person name="Chow J."/>
            <person name="Chiniquy J."/>
            <person name="Lipzen A."/>
            <person name="Tritt A."/>
            <person name="Sun H."/>
            <person name="Haridas S."/>
            <person name="LaButti K."/>
            <person name="Ohm R.A."/>
            <person name="Kues U."/>
            <person name="Blanchette R.A."/>
            <person name="Grigoriev I.V."/>
            <person name="Minto R.E."/>
            <person name="Hibbett D.S."/>
        </authorList>
    </citation>
    <scope>NUCLEOTIDE SEQUENCE [LARGE SCALE GENOMIC DNA]</scope>
    <source>
        <strain evidence="2 3">FP15055 ss-10</strain>
    </source>
</reference>
<keyword evidence="3" id="KW-1185">Reference proteome</keyword>
<dbReference type="EMBL" id="KN880828">
    <property type="protein sequence ID" value="KIY62075.1"/>
    <property type="molecule type" value="Genomic_DNA"/>
</dbReference>
<proteinExistence type="predicted"/>
<feature type="compositionally biased region" description="Acidic residues" evidence="1">
    <location>
        <begin position="280"/>
        <end position="289"/>
    </location>
</feature>
<name>A0A0D7AVP4_9AGAR</name>
<protein>
    <submittedName>
        <fullName evidence="2">Uncharacterized protein</fullName>
    </submittedName>
</protein>
<dbReference type="GO" id="GO:0003677">
    <property type="term" value="F:DNA binding"/>
    <property type="evidence" value="ECO:0007669"/>
    <property type="project" value="InterPro"/>
</dbReference>
<dbReference type="STRING" id="1314674.A0A0D7AVP4"/>
<feature type="region of interest" description="Disordered" evidence="1">
    <location>
        <begin position="637"/>
        <end position="828"/>
    </location>
</feature>
<feature type="compositionally biased region" description="Acidic residues" evidence="1">
    <location>
        <begin position="723"/>
        <end position="756"/>
    </location>
</feature>
<feature type="compositionally biased region" description="Basic and acidic residues" evidence="1">
    <location>
        <begin position="380"/>
        <end position="393"/>
    </location>
</feature>
<evidence type="ECO:0000313" key="2">
    <source>
        <dbReference type="EMBL" id="KIY62075.1"/>
    </source>
</evidence>
<feature type="compositionally biased region" description="Acidic residues" evidence="1">
    <location>
        <begin position="441"/>
        <end position="453"/>
    </location>
</feature>
<dbReference type="AlphaFoldDB" id="A0A0D7AVP4"/>
<dbReference type="InterPro" id="IPR017956">
    <property type="entry name" value="AT_hook_DNA-bd_motif"/>
</dbReference>
<sequence length="828" mass="92480">MPPKASRSTRTETSDDAPRLTRSSSSRRGDKQTAAGEEQGLKETKTTRRGRPPRAGPSRAAETQGATSRSRSTAGRKQTKAYITPPTSKSQPDERPQSPEENDEQDSDPPAPTRLHRRVEVSIPLRKRQLPQANGLDDSAEKDPSETSSVTQPRAHRPVEVALPMLNRGRQVRQQQEQEDLAESTREPSLAEPAAPAPRKRGRPPKAKPDTRDLDEDMPGQPTSELDEEITVSPVIPTPRKRGRPRKVRPEQDTIQTDAEVEDPTPRKRGRPAKPRVEPEPEVQEDAEDNAAPRKRGRPRKIRPEPQQEDTLGEPASEPPRKRGRPPKARIEVQEPIEKTSAPRKRGRPPRAQVEVQEEETHDEPSAETSLTQKRGRPAKVRDDVESVARQESDGEVPVQRKRGRPSKTKVDEEVDDDDEEVQTKVSAPRKRGRPSKASVEEQEDVEASDENEPAPQLSPTQQERSSNTGIADTHVEDVGPDESSPPPRKRARLSEENEVQATPLPRRRGRPPKGMLAAKLKGKQKAPPSPIPPPDDEPSPGQLAFHSPLPPSSPIAFSPSSSRFAGRPMDEFWAHEDDIPNESAILKDDLDRTFHSVSNDPEEDEEASSPNDPFGFGRVERALKANRPVLRDLVLVEATPQRKEKHYPRTPSRPHMVTPIRPGMGTQTPVHVQRAREPSGSPSPVKLGSSTRRRLSGVDDESEAGTSEVLKVAASPIPSDTALEEELEEHDQDAEADEDEEEQEEEEEEEQEEDTPPPKARRSRKMNATRIEKEWESVLPRRRTRKRGDDDDSDDEQGAVRRKRRRGKGKAPMKDPEEDLDEVRLPS</sequence>
<feature type="compositionally biased region" description="Basic and acidic residues" evidence="1">
    <location>
        <begin position="9"/>
        <end position="19"/>
    </location>
</feature>
<dbReference type="Proteomes" id="UP000054007">
    <property type="component" value="Unassembled WGS sequence"/>
</dbReference>
<feature type="region of interest" description="Disordered" evidence="1">
    <location>
        <begin position="584"/>
        <end position="618"/>
    </location>
</feature>
<feature type="region of interest" description="Disordered" evidence="1">
    <location>
        <begin position="1"/>
        <end position="570"/>
    </location>
</feature>
<feature type="compositionally biased region" description="Basic residues" evidence="1">
    <location>
        <begin position="801"/>
        <end position="812"/>
    </location>
</feature>
<dbReference type="SMART" id="SM00384">
    <property type="entry name" value="AT_hook"/>
    <property type="match status" value="11"/>
</dbReference>